<gene>
    <name evidence="1" type="ORF">SAMN04487849_10245</name>
</gene>
<dbReference type="EMBL" id="FRCE01000002">
    <property type="protein sequence ID" value="SHL37296.1"/>
    <property type="molecule type" value="Genomic_DNA"/>
</dbReference>
<dbReference type="InterPro" id="IPR008792">
    <property type="entry name" value="PQQD"/>
</dbReference>
<dbReference type="Proteomes" id="UP000184253">
    <property type="component" value="Unassembled WGS sequence"/>
</dbReference>
<reference evidence="1 2" key="1">
    <citation type="submission" date="2016-11" db="EMBL/GenBank/DDBJ databases">
        <authorList>
            <person name="Varghese N."/>
            <person name="Submissions S."/>
        </authorList>
    </citation>
    <scope>NUCLEOTIDE SEQUENCE [LARGE SCALE GENOMIC DNA]</scope>
    <source>
        <strain evidence="1 2">VTM4R57</strain>
    </source>
</reference>
<name>A0ABD7M5H3_MICLU</name>
<proteinExistence type="predicted"/>
<accession>A0ABD7M5H3</accession>
<protein>
    <submittedName>
        <fullName evidence="1">Coenzyme PQQ synthesis protein D (PqqD)</fullName>
    </submittedName>
</protein>
<evidence type="ECO:0000313" key="2">
    <source>
        <dbReference type="Proteomes" id="UP000184253"/>
    </source>
</evidence>
<organism evidence="1 2">
    <name type="scientific">Micrococcus luteus</name>
    <name type="common">Micrococcus lysodeikticus</name>
    <dbReference type="NCBI Taxonomy" id="1270"/>
    <lineage>
        <taxon>Bacteria</taxon>
        <taxon>Bacillati</taxon>
        <taxon>Actinomycetota</taxon>
        <taxon>Actinomycetes</taxon>
        <taxon>Micrococcales</taxon>
        <taxon>Micrococcaceae</taxon>
        <taxon>Micrococcus</taxon>
    </lineage>
</organism>
<comment type="caution">
    <text evidence="1">The sequence shown here is derived from an EMBL/GenBank/DDBJ whole genome shotgun (WGS) entry which is preliminary data.</text>
</comment>
<dbReference type="Pfam" id="PF05402">
    <property type="entry name" value="PqqD"/>
    <property type="match status" value="1"/>
</dbReference>
<evidence type="ECO:0000313" key="1">
    <source>
        <dbReference type="EMBL" id="SHL37296.1"/>
    </source>
</evidence>
<dbReference type="AlphaFoldDB" id="A0ABD7M5H3"/>
<sequence length="80" mass="8598">MVMDVEHGVPLLLSASGTAIWDAVVDGRGPFEDLNSCPPRPEMDIITDVAQSASGDVAEVAEDVITFLEDLVAHHVVNRR</sequence>